<dbReference type="GO" id="GO:0016787">
    <property type="term" value="F:hydrolase activity"/>
    <property type="evidence" value="ECO:0007669"/>
    <property type="project" value="UniProtKB-KW"/>
</dbReference>
<dbReference type="EMBL" id="DVGC01000023">
    <property type="protein sequence ID" value="HIR05109.1"/>
    <property type="molecule type" value="Genomic_DNA"/>
</dbReference>
<name>A0A9D1A3I7_9FIRM</name>
<proteinExistence type="predicted"/>
<protein>
    <submittedName>
        <fullName evidence="1">Hydrolase</fullName>
    </submittedName>
</protein>
<evidence type="ECO:0000313" key="2">
    <source>
        <dbReference type="Proteomes" id="UP000824250"/>
    </source>
</evidence>
<dbReference type="PANTHER" id="PTHR38659:SF2">
    <property type="entry name" value="HDIG DOMAIN PROTEIN"/>
    <property type="match status" value="1"/>
</dbReference>
<dbReference type="Proteomes" id="UP000824250">
    <property type="component" value="Unassembled WGS sequence"/>
</dbReference>
<reference evidence="1" key="1">
    <citation type="submission" date="2020-10" db="EMBL/GenBank/DDBJ databases">
        <authorList>
            <person name="Gilroy R."/>
        </authorList>
    </citation>
    <scope>NUCLEOTIDE SEQUENCE</scope>
    <source>
        <strain evidence="1">CHK180-2868</strain>
    </source>
</reference>
<comment type="caution">
    <text evidence="1">The sequence shown here is derived from an EMBL/GenBank/DDBJ whole genome shotgun (WGS) entry which is preliminary data.</text>
</comment>
<dbReference type="AlphaFoldDB" id="A0A9D1A3I7"/>
<organism evidence="1 2">
    <name type="scientific">Candidatus Copromonas faecavium</name>
    <name type="common">nom. illeg.</name>
    <dbReference type="NCBI Taxonomy" id="2840740"/>
    <lineage>
        <taxon>Bacteria</taxon>
        <taxon>Bacillati</taxon>
        <taxon>Bacillota</taxon>
        <taxon>Clostridia</taxon>
        <taxon>Lachnospirales</taxon>
        <taxon>Lachnospiraceae</taxon>
        <taxon>Candidatus Copromonas (nom. illeg.)</taxon>
    </lineage>
</organism>
<accession>A0A9D1A3I7</accession>
<reference evidence="1" key="2">
    <citation type="journal article" date="2021" name="PeerJ">
        <title>Extensive microbial diversity within the chicken gut microbiome revealed by metagenomics and culture.</title>
        <authorList>
            <person name="Gilroy R."/>
            <person name="Ravi A."/>
            <person name="Getino M."/>
            <person name="Pursley I."/>
            <person name="Horton D.L."/>
            <person name="Alikhan N.F."/>
            <person name="Baker D."/>
            <person name="Gharbi K."/>
            <person name="Hall N."/>
            <person name="Watson M."/>
            <person name="Adriaenssens E.M."/>
            <person name="Foster-Nyarko E."/>
            <person name="Jarju S."/>
            <person name="Secka A."/>
            <person name="Antonio M."/>
            <person name="Oren A."/>
            <person name="Chaudhuri R.R."/>
            <person name="La Ragione R."/>
            <person name="Hildebrand F."/>
            <person name="Pallen M.J."/>
        </authorList>
    </citation>
    <scope>NUCLEOTIDE SEQUENCE</scope>
    <source>
        <strain evidence="1">CHK180-2868</strain>
    </source>
</reference>
<sequence length="200" mass="22620">MHTELTREKAIELLRTYNQEPFHIRHGLTVGGVLKWYAEELGYGEEADFWEICGILHDIDFEQYPEEHCVVAPRLLKEGGAGDEVIHAVCSHCYGHHPEVTAKPEHEMEKVLYASDELTGLIWAAAKMRPSRSTKDMEVSSLKKKFKDKRFAAGCSREIITEGAEVLGWELPKLMELTILAMRSCEDAVNAEMEAMGLSE</sequence>
<gene>
    <name evidence="1" type="ORF">IAB28_03980</name>
</gene>
<evidence type="ECO:0000313" key="1">
    <source>
        <dbReference type="EMBL" id="HIR05109.1"/>
    </source>
</evidence>
<dbReference type="PANTHER" id="PTHR38659">
    <property type="entry name" value="METAL-DEPENDENT PHOSPHOHYDROLASE"/>
    <property type="match status" value="1"/>
</dbReference>
<keyword evidence="1" id="KW-0378">Hydrolase</keyword>
<dbReference type="Gene3D" id="1.10.3210.10">
    <property type="entry name" value="Hypothetical protein af1432"/>
    <property type="match status" value="1"/>
</dbReference>
<dbReference type="SUPFAM" id="SSF109604">
    <property type="entry name" value="HD-domain/PDEase-like"/>
    <property type="match status" value="1"/>
</dbReference>